<reference evidence="1 2" key="2">
    <citation type="journal article" date="2022" name="Mol. Ecol. Resour.">
        <title>The genomes of chicory, endive, great burdock and yacon provide insights into Asteraceae paleo-polyploidization history and plant inulin production.</title>
        <authorList>
            <person name="Fan W."/>
            <person name="Wang S."/>
            <person name="Wang H."/>
            <person name="Wang A."/>
            <person name="Jiang F."/>
            <person name="Liu H."/>
            <person name="Zhao H."/>
            <person name="Xu D."/>
            <person name="Zhang Y."/>
        </authorList>
    </citation>
    <scope>NUCLEOTIDE SEQUENCE [LARGE SCALE GENOMIC DNA]</scope>
    <source>
        <strain evidence="2">cv. Yunnan</strain>
        <tissue evidence="1">Leaves</tissue>
    </source>
</reference>
<sequence>MDAQICDGEDGSEEFPTGKHDTGNREPCEQGFSRRRWTPRFVMVMPINFVLHSMFASEESSVSIEDGSCRLWSCMCFLAHGSFAIFVYRELGFWQT</sequence>
<proteinExistence type="predicted"/>
<organism evidence="1 2">
    <name type="scientific">Smallanthus sonchifolius</name>
    <dbReference type="NCBI Taxonomy" id="185202"/>
    <lineage>
        <taxon>Eukaryota</taxon>
        <taxon>Viridiplantae</taxon>
        <taxon>Streptophyta</taxon>
        <taxon>Embryophyta</taxon>
        <taxon>Tracheophyta</taxon>
        <taxon>Spermatophyta</taxon>
        <taxon>Magnoliopsida</taxon>
        <taxon>eudicotyledons</taxon>
        <taxon>Gunneridae</taxon>
        <taxon>Pentapetalae</taxon>
        <taxon>asterids</taxon>
        <taxon>campanulids</taxon>
        <taxon>Asterales</taxon>
        <taxon>Asteraceae</taxon>
        <taxon>Asteroideae</taxon>
        <taxon>Heliantheae alliance</taxon>
        <taxon>Millerieae</taxon>
        <taxon>Smallanthus</taxon>
    </lineage>
</organism>
<comment type="caution">
    <text evidence="1">The sequence shown here is derived from an EMBL/GenBank/DDBJ whole genome shotgun (WGS) entry which is preliminary data.</text>
</comment>
<name>A0ACB9IM90_9ASTR</name>
<dbReference type="EMBL" id="CM042025">
    <property type="protein sequence ID" value="KAI3809348.1"/>
    <property type="molecule type" value="Genomic_DNA"/>
</dbReference>
<keyword evidence="2" id="KW-1185">Reference proteome</keyword>
<accession>A0ACB9IM90</accession>
<dbReference type="Proteomes" id="UP001056120">
    <property type="component" value="Linkage Group LG08"/>
</dbReference>
<reference evidence="2" key="1">
    <citation type="journal article" date="2022" name="Mol. Ecol. Resour.">
        <title>The genomes of chicory, endive, great burdock and yacon provide insights into Asteraceae palaeo-polyploidization history and plant inulin production.</title>
        <authorList>
            <person name="Fan W."/>
            <person name="Wang S."/>
            <person name="Wang H."/>
            <person name="Wang A."/>
            <person name="Jiang F."/>
            <person name="Liu H."/>
            <person name="Zhao H."/>
            <person name="Xu D."/>
            <person name="Zhang Y."/>
        </authorList>
    </citation>
    <scope>NUCLEOTIDE SEQUENCE [LARGE SCALE GENOMIC DNA]</scope>
    <source>
        <strain evidence="2">cv. Yunnan</strain>
    </source>
</reference>
<evidence type="ECO:0000313" key="2">
    <source>
        <dbReference type="Proteomes" id="UP001056120"/>
    </source>
</evidence>
<protein>
    <submittedName>
        <fullName evidence="1">Uncharacterized protein</fullName>
    </submittedName>
</protein>
<gene>
    <name evidence="1" type="ORF">L1987_25320</name>
</gene>
<evidence type="ECO:0000313" key="1">
    <source>
        <dbReference type="EMBL" id="KAI3809348.1"/>
    </source>
</evidence>